<protein>
    <submittedName>
        <fullName evidence="7">VWA domain-containing protein</fullName>
    </submittedName>
</protein>
<name>A0A5C1QD65_9SPIO</name>
<keyword evidence="1" id="KW-1003">Cell membrane</keyword>
<dbReference type="PANTHER" id="PTHR22550">
    <property type="entry name" value="SPORE GERMINATION PROTEIN"/>
    <property type="match status" value="1"/>
</dbReference>
<organism evidence="7 8">
    <name type="scientific">Thiospirochaeta perfilievii</name>
    <dbReference type="NCBI Taxonomy" id="252967"/>
    <lineage>
        <taxon>Bacteria</taxon>
        <taxon>Pseudomonadati</taxon>
        <taxon>Spirochaetota</taxon>
        <taxon>Spirochaetia</taxon>
        <taxon>Spirochaetales</taxon>
        <taxon>Spirochaetaceae</taxon>
        <taxon>Thiospirochaeta</taxon>
    </lineage>
</organism>
<dbReference type="OrthoDB" id="6206554at2"/>
<evidence type="ECO:0000313" key="7">
    <source>
        <dbReference type="EMBL" id="QEN05010.1"/>
    </source>
</evidence>
<evidence type="ECO:0000256" key="1">
    <source>
        <dbReference type="ARBA" id="ARBA00022475"/>
    </source>
</evidence>
<keyword evidence="3 5" id="KW-1133">Transmembrane helix</keyword>
<feature type="transmembrane region" description="Helical" evidence="5">
    <location>
        <begin position="54"/>
        <end position="76"/>
    </location>
</feature>
<evidence type="ECO:0000256" key="5">
    <source>
        <dbReference type="SAM" id="Phobius"/>
    </source>
</evidence>
<dbReference type="InterPro" id="IPR036465">
    <property type="entry name" value="vWFA_dom_sf"/>
</dbReference>
<sequence length="334" mass="36439">MLVFSTPQYFFLLLILPLLFVYQNFRKRNRGALLFSHSVWSGNIFKTTQHNVNFFKLLSTILLYIGILSIIISLAGPSVVGGETNYLSKGIDIIIVLDESPSMSAKDFPPINRFESAKDIIQKFIDGRENDSVGIVSFADDAVLRVPLTLDYETVKSSVKNLKIMSMGQGTAIGMGLAVSVLHLKNSTSTSKVIILLTDGVNNAGEVLPESAAKAAKELGIKVYTIGIGGVDPVEIEFVNPETGIVTKADLPAGGFDQTLLEEIAAITGGNFYKASSPGMLETVLQGIDYLETSKKIIETRIKSRPIYDLFIIISFFSLIGYFILRKGVLGEIL</sequence>
<feature type="transmembrane region" description="Helical" evidence="5">
    <location>
        <begin position="164"/>
        <end position="184"/>
    </location>
</feature>
<dbReference type="PANTHER" id="PTHR22550:SF5">
    <property type="entry name" value="LEUCINE ZIPPER PROTEIN 4"/>
    <property type="match status" value="1"/>
</dbReference>
<dbReference type="InterPro" id="IPR050768">
    <property type="entry name" value="UPF0353/GerABKA_families"/>
</dbReference>
<keyword evidence="8" id="KW-1185">Reference proteome</keyword>
<dbReference type="PROSITE" id="PS50234">
    <property type="entry name" value="VWFA"/>
    <property type="match status" value="1"/>
</dbReference>
<dbReference type="InterPro" id="IPR002035">
    <property type="entry name" value="VWF_A"/>
</dbReference>
<dbReference type="Proteomes" id="UP000323824">
    <property type="component" value="Chromosome"/>
</dbReference>
<accession>A0A5C1QD65</accession>
<dbReference type="Gene3D" id="3.40.50.410">
    <property type="entry name" value="von Willebrand factor, type A domain"/>
    <property type="match status" value="1"/>
</dbReference>
<feature type="transmembrane region" description="Helical" evidence="5">
    <location>
        <begin position="6"/>
        <end position="25"/>
    </location>
</feature>
<dbReference type="Pfam" id="PF00092">
    <property type="entry name" value="VWA"/>
    <property type="match status" value="1"/>
</dbReference>
<evidence type="ECO:0000256" key="4">
    <source>
        <dbReference type="ARBA" id="ARBA00023136"/>
    </source>
</evidence>
<dbReference type="KEGG" id="sper:EW093_09910"/>
<evidence type="ECO:0000256" key="3">
    <source>
        <dbReference type="ARBA" id="ARBA00022989"/>
    </source>
</evidence>
<proteinExistence type="predicted"/>
<dbReference type="RefSeq" id="WP_149568251.1">
    <property type="nucleotide sequence ID" value="NZ_CP035807.1"/>
</dbReference>
<feature type="domain" description="VWFA" evidence="6">
    <location>
        <begin position="92"/>
        <end position="288"/>
    </location>
</feature>
<dbReference type="SMART" id="SM00327">
    <property type="entry name" value="VWA"/>
    <property type="match status" value="1"/>
</dbReference>
<evidence type="ECO:0000313" key="8">
    <source>
        <dbReference type="Proteomes" id="UP000323824"/>
    </source>
</evidence>
<dbReference type="EMBL" id="CP035807">
    <property type="protein sequence ID" value="QEN05010.1"/>
    <property type="molecule type" value="Genomic_DNA"/>
</dbReference>
<gene>
    <name evidence="7" type="ORF">EW093_09910</name>
</gene>
<dbReference type="PRINTS" id="PR00453">
    <property type="entry name" value="VWFADOMAIN"/>
</dbReference>
<dbReference type="AlphaFoldDB" id="A0A5C1QD65"/>
<evidence type="ECO:0000259" key="6">
    <source>
        <dbReference type="PROSITE" id="PS50234"/>
    </source>
</evidence>
<keyword evidence="4 5" id="KW-0472">Membrane</keyword>
<reference evidence="7 8" key="2">
    <citation type="submission" date="2019-09" db="EMBL/GenBank/DDBJ databases">
        <title>Complete Genome Sequence and Methylome Analysis of free living Spirochaetas.</title>
        <authorList>
            <person name="Leshcheva N."/>
            <person name="Mikheeva N."/>
        </authorList>
    </citation>
    <scope>NUCLEOTIDE SEQUENCE [LARGE SCALE GENOMIC DNA]</scope>
    <source>
        <strain evidence="7 8">P</strain>
    </source>
</reference>
<dbReference type="SUPFAM" id="SSF53300">
    <property type="entry name" value="vWA-like"/>
    <property type="match status" value="1"/>
</dbReference>
<feature type="transmembrane region" description="Helical" evidence="5">
    <location>
        <begin position="307"/>
        <end position="325"/>
    </location>
</feature>
<reference evidence="7 8" key="1">
    <citation type="submission" date="2019-02" db="EMBL/GenBank/DDBJ databases">
        <authorList>
            <person name="Fomenkov A."/>
            <person name="Dubinina G."/>
            <person name="Grabovich M."/>
            <person name="Vincze T."/>
            <person name="Roberts R.J."/>
        </authorList>
    </citation>
    <scope>NUCLEOTIDE SEQUENCE [LARGE SCALE GENOMIC DNA]</scope>
    <source>
        <strain evidence="7 8">P</strain>
    </source>
</reference>
<keyword evidence="2 5" id="KW-0812">Transmembrane</keyword>
<evidence type="ECO:0000256" key="2">
    <source>
        <dbReference type="ARBA" id="ARBA00022692"/>
    </source>
</evidence>